<evidence type="ECO:0000313" key="2">
    <source>
        <dbReference type="Proteomes" id="UP000290565"/>
    </source>
</evidence>
<gene>
    <name evidence="1" type="ORF">XH94_03980</name>
</gene>
<dbReference type="AlphaFoldDB" id="A0A4Q0SVB0"/>
<sequence length="66" mass="7320">MAAEDDTSPLGQDYFPFGAAKSLLPSEDKSRFVVTKDLGDEFVFRRAPLRNVALCPLLPFWSGLES</sequence>
<dbReference type="RefSeq" id="WP_430640447.1">
    <property type="nucleotide sequence ID" value="NZ_LBJM01000009.1"/>
</dbReference>
<protein>
    <submittedName>
        <fullName evidence="1">Uncharacterized protein</fullName>
    </submittedName>
</protein>
<organism evidence="1 2">
    <name type="scientific">Bradyrhizobium zhanjiangense</name>
    <dbReference type="NCBI Taxonomy" id="1325107"/>
    <lineage>
        <taxon>Bacteria</taxon>
        <taxon>Pseudomonadati</taxon>
        <taxon>Pseudomonadota</taxon>
        <taxon>Alphaproteobacteria</taxon>
        <taxon>Hyphomicrobiales</taxon>
        <taxon>Nitrobacteraceae</taxon>
        <taxon>Bradyrhizobium</taxon>
    </lineage>
</organism>
<evidence type="ECO:0000313" key="1">
    <source>
        <dbReference type="EMBL" id="RXH42181.1"/>
    </source>
</evidence>
<proteinExistence type="predicted"/>
<dbReference type="Proteomes" id="UP000290565">
    <property type="component" value="Unassembled WGS sequence"/>
</dbReference>
<accession>A0A4Q0SVB0</accession>
<name>A0A4Q0SVB0_9BRAD</name>
<dbReference type="EMBL" id="LBJM01000009">
    <property type="protein sequence ID" value="RXH42181.1"/>
    <property type="molecule type" value="Genomic_DNA"/>
</dbReference>
<reference evidence="1 2" key="1">
    <citation type="submission" date="2015-04" db="EMBL/GenBank/DDBJ databases">
        <title>Comparative genomics of rhizobia nodulating Arachis hypogaea in China.</title>
        <authorList>
            <person name="Li Y."/>
        </authorList>
    </citation>
    <scope>NUCLEOTIDE SEQUENCE [LARGE SCALE GENOMIC DNA]</scope>
    <source>
        <strain evidence="1 2">CCBAU 51787</strain>
    </source>
</reference>
<comment type="caution">
    <text evidence="1">The sequence shown here is derived from an EMBL/GenBank/DDBJ whole genome shotgun (WGS) entry which is preliminary data.</text>
</comment>